<dbReference type="EMBL" id="LRPC01000001">
    <property type="protein sequence ID" value="KYG78504.1"/>
    <property type="molecule type" value="Genomic_DNA"/>
</dbReference>
<protein>
    <recommendedName>
        <fullName evidence="3">PE-PGRS family protein</fullName>
    </recommendedName>
</protein>
<dbReference type="STRING" id="333140.AWW68_02125"/>
<dbReference type="AlphaFoldDB" id="A0A150XIH2"/>
<keyword evidence="2" id="KW-1185">Reference proteome</keyword>
<gene>
    <name evidence="1" type="ORF">AWW68_02125</name>
</gene>
<dbReference type="Proteomes" id="UP000075606">
    <property type="component" value="Unassembled WGS sequence"/>
</dbReference>
<evidence type="ECO:0000313" key="1">
    <source>
        <dbReference type="EMBL" id="KYG78504.1"/>
    </source>
</evidence>
<sequence>MFLLCANGCKSPQSDENPQDDDQEISSLFSAPQATGELQFSDLDEASGLVNSRSNPEYLWSHNDSGGDPVLYLFTLQGADSGRYELSGAQNRDWEDLAIGAGPDDNLNYLYAADIGDNNAVRESLNIYRVPEPDVSEQFGVGGARVDLPATATLNDVETINYIYEDGARDAESIFVDPETRDIYIITKREPSVILYKLSYPQSTTEQNTAERVMVLPFTFVVAADISPSGNEVLIKNYSNVYHWAKSGNESIQELLATQPSRLNYRQEPQGEAIAWATDESGYFTLSESNGDTPVIYSYSRN</sequence>
<name>A0A150XIH2_9BACT</name>
<proteinExistence type="predicted"/>
<evidence type="ECO:0000313" key="2">
    <source>
        <dbReference type="Proteomes" id="UP000075606"/>
    </source>
</evidence>
<comment type="caution">
    <text evidence="1">The sequence shown here is derived from an EMBL/GenBank/DDBJ whole genome shotgun (WGS) entry which is preliminary data.</text>
</comment>
<reference evidence="1 2" key="1">
    <citation type="submission" date="2016-01" db="EMBL/GenBank/DDBJ databases">
        <title>Genome sequencing of Roseivirga spongicola UST030701-084.</title>
        <authorList>
            <person name="Selvaratnam C."/>
            <person name="Thevarajoo S."/>
            <person name="Goh K.M."/>
            <person name="Ee R."/>
            <person name="Chan K.-G."/>
            <person name="Chong C.S."/>
        </authorList>
    </citation>
    <scope>NUCLEOTIDE SEQUENCE [LARGE SCALE GENOMIC DNA]</scope>
    <source>
        <strain evidence="1 2">UST030701-084</strain>
    </source>
</reference>
<organism evidence="1 2">
    <name type="scientific">Roseivirga spongicola</name>
    <dbReference type="NCBI Taxonomy" id="333140"/>
    <lineage>
        <taxon>Bacteria</taxon>
        <taxon>Pseudomonadati</taxon>
        <taxon>Bacteroidota</taxon>
        <taxon>Cytophagia</taxon>
        <taxon>Cytophagales</taxon>
        <taxon>Roseivirgaceae</taxon>
        <taxon>Roseivirga</taxon>
    </lineage>
</organism>
<evidence type="ECO:0008006" key="3">
    <source>
        <dbReference type="Google" id="ProtNLM"/>
    </source>
</evidence>
<accession>A0A150XIH2</accession>
<dbReference type="SUPFAM" id="SSF75011">
    <property type="entry name" value="3-carboxy-cis,cis-mucoante lactonizing enzyme"/>
    <property type="match status" value="1"/>
</dbReference>